<proteinExistence type="predicted"/>
<gene>
    <name evidence="1" type="ORF">G9X39_002615</name>
</gene>
<organism evidence="1">
    <name type="scientific">Salmonella enterica subsp. enterica serovar Panama</name>
    <dbReference type="NCBI Taxonomy" id="29472"/>
    <lineage>
        <taxon>Bacteria</taxon>
        <taxon>Pseudomonadati</taxon>
        <taxon>Pseudomonadota</taxon>
        <taxon>Gammaproteobacteria</taxon>
        <taxon>Enterobacterales</taxon>
        <taxon>Enterobacteriaceae</taxon>
        <taxon>Salmonella</taxon>
    </lineage>
</organism>
<sequence>MLITVELLLSDNLRRSLLTVGELDAGTLPGLEAMIGRYAGKYATIPPGMWYRRWQGRRWLTRSVPGPEFFLFLSRWREVPEVRVFLENHSRFVLASLQAIPEAFCNVWINQPEEPELAGCVKHPSSG</sequence>
<reference evidence="1" key="2">
    <citation type="submission" date="2018-07" db="EMBL/GenBank/DDBJ databases">
        <authorList>
            <consortium name="NCBI Pathogen Detection Project"/>
        </authorList>
    </citation>
    <scope>NUCLEOTIDE SEQUENCE</scope>
    <source>
        <strain evidence="1">13-2237</strain>
    </source>
</reference>
<protein>
    <submittedName>
        <fullName evidence="1">Uncharacterized protein</fullName>
    </submittedName>
</protein>
<reference evidence="1" key="1">
    <citation type="journal article" date="2018" name="Genome Biol.">
        <title>SKESA: strategic k-mer extension for scrupulous assemblies.</title>
        <authorList>
            <person name="Souvorov A."/>
            <person name="Agarwala R."/>
            <person name="Lipman D.J."/>
        </authorList>
    </citation>
    <scope>NUCLEOTIDE SEQUENCE</scope>
    <source>
        <strain evidence="1">13-2237</strain>
    </source>
</reference>
<name>A0A751YZ74_SALET</name>
<dbReference type="EMBL" id="DAAWCK010000020">
    <property type="protein sequence ID" value="HAF7257907.1"/>
    <property type="molecule type" value="Genomic_DNA"/>
</dbReference>
<dbReference type="AlphaFoldDB" id="A0A751YZ74"/>
<evidence type="ECO:0000313" key="1">
    <source>
        <dbReference type="EMBL" id="HAF7257907.1"/>
    </source>
</evidence>
<comment type="caution">
    <text evidence="1">The sequence shown here is derived from an EMBL/GenBank/DDBJ whole genome shotgun (WGS) entry which is preliminary data.</text>
</comment>
<accession>A0A751YZ74</accession>